<keyword evidence="1" id="KW-0645">Protease</keyword>
<dbReference type="Pfam" id="PF00227">
    <property type="entry name" value="Proteasome"/>
    <property type="match status" value="1"/>
</dbReference>
<dbReference type="InterPro" id="IPR016545">
    <property type="entry name" value="UCP009120_prtse"/>
</dbReference>
<keyword evidence="2" id="KW-1185">Reference proteome</keyword>
<dbReference type="EMBL" id="FNDS01000003">
    <property type="protein sequence ID" value="SDH78205.1"/>
    <property type="molecule type" value="Genomic_DNA"/>
</dbReference>
<keyword evidence="1" id="KW-0378">Hydrolase</keyword>
<dbReference type="GO" id="GO:0005839">
    <property type="term" value="C:proteasome core complex"/>
    <property type="evidence" value="ECO:0007669"/>
    <property type="project" value="InterPro"/>
</dbReference>
<evidence type="ECO:0000313" key="2">
    <source>
        <dbReference type="Proteomes" id="UP000199636"/>
    </source>
</evidence>
<dbReference type="OrthoDB" id="9786336at2"/>
<dbReference type="AlphaFoldDB" id="A0A1G8F812"/>
<reference evidence="2" key="1">
    <citation type="submission" date="2016-10" db="EMBL/GenBank/DDBJ databases">
        <authorList>
            <person name="Varghese N."/>
            <person name="Submissions S."/>
        </authorList>
    </citation>
    <scope>NUCLEOTIDE SEQUENCE [LARGE SCALE GENOMIC DNA]</scope>
    <source>
        <strain evidence="2">CCM 7469</strain>
    </source>
</reference>
<dbReference type="CDD" id="cd03765">
    <property type="entry name" value="proteasome_beta_bacterial"/>
    <property type="match status" value="1"/>
</dbReference>
<dbReference type="InterPro" id="IPR001353">
    <property type="entry name" value="Proteasome_sua/b"/>
</dbReference>
<organism evidence="1 2">
    <name type="scientific">Pseudomonas panipatensis</name>
    <dbReference type="NCBI Taxonomy" id="428992"/>
    <lineage>
        <taxon>Bacteria</taxon>
        <taxon>Pseudomonadati</taxon>
        <taxon>Pseudomonadota</taxon>
        <taxon>Gammaproteobacteria</taxon>
        <taxon>Pseudomonadales</taxon>
        <taxon>Pseudomonadaceae</taxon>
        <taxon>Pseudomonas</taxon>
    </lineage>
</organism>
<dbReference type="Gene3D" id="3.60.20.10">
    <property type="entry name" value="Glutamine Phosphoribosylpyrophosphate, subunit 1, domain 1"/>
    <property type="match status" value="1"/>
</dbReference>
<dbReference type="Proteomes" id="UP000199636">
    <property type="component" value="Unassembled WGS sequence"/>
</dbReference>
<dbReference type="GO" id="GO:0008233">
    <property type="term" value="F:peptidase activity"/>
    <property type="evidence" value="ECO:0007669"/>
    <property type="project" value="UniProtKB-KW"/>
</dbReference>
<dbReference type="GO" id="GO:0051603">
    <property type="term" value="P:proteolysis involved in protein catabolic process"/>
    <property type="evidence" value="ECO:0007669"/>
    <property type="project" value="InterPro"/>
</dbReference>
<proteinExistence type="predicted"/>
<name>A0A1G8F812_9PSED</name>
<dbReference type="InterPro" id="IPR029055">
    <property type="entry name" value="Ntn_hydrolases_N"/>
</dbReference>
<sequence length="243" mass="26500">MTYCVAMCLADGLVFVSDSRTNAGIDQISTFRKLFTFGVSGERLIVLQCAGNLATSQSVINLLKQRLDGATPNLDSVPTLYDATALVAQTVREVVARDAVALAGNTDLSCSFLVGGQIVGAAPELYSIYPQGNFIQATEDTPFLQLGESKYGKPILDRNLQFDTRLEEALRCALVSFDSTIRSNLSVGMPLDLLVYHRDSLILPAGYRVTEDDAYFAKVRRQWSLGLHELLGQLPAPPSEYNV</sequence>
<protein>
    <submittedName>
        <fullName evidence="1">Putative proteasome-type protease</fullName>
    </submittedName>
</protein>
<accession>A0A1G8F812</accession>
<keyword evidence="1" id="KW-0647">Proteasome</keyword>
<dbReference type="SUPFAM" id="SSF56235">
    <property type="entry name" value="N-terminal nucleophile aminohydrolases (Ntn hydrolases)"/>
    <property type="match status" value="1"/>
</dbReference>
<dbReference type="STRING" id="428992.SAMN05216272_10376"/>
<dbReference type="PIRSF" id="PIRSF009120">
    <property type="entry name" value="UCP009120_prtse"/>
    <property type="match status" value="1"/>
</dbReference>
<gene>
    <name evidence="1" type="ORF">SAMN05216272_10376</name>
</gene>
<evidence type="ECO:0000313" key="1">
    <source>
        <dbReference type="EMBL" id="SDH78205.1"/>
    </source>
</evidence>
<dbReference type="RefSeq" id="WP_090262075.1">
    <property type="nucleotide sequence ID" value="NZ_FNDS01000003.1"/>
</dbReference>